<feature type="transmembrane region" description="Helical" evidence="1">
    <location>
        <begin position="160"/>
        <end position="179"/>
    </location>
</feature>
<protein>
    <recommendedName>
        <fullName evidence="4">TIGR04222 domain-containing membrane protein</fullName>
    </recommendedName>
</protein>
<gene>
    <name evidence="2" type="ORF">SCNU_10464</name>
</gene>
<evidence type="ECO:0000313" key="2">
    <source>
        <dbReference type="EMBL" id="EGD55289.1"/>
    </source>
</evidence>
<sequence>MGFVGNPESLTRLVVAVLLIVGATFVWRQYLLRRKARIAPGRELTPTEVGCLYGPRCAAAVALLWLDESTDENGHRSADAVNGDAYTAHVAQRGRVLNSPTVAAVRDATGDRLDEMTGYLVDRGLLASRADRRLALAPLLATAVALVAVAVGILVDGGAAETAVPAILLCGVVLAGAVLRVRFGRTRAGDAYLTTIAARYPVEQLRTPRDWAYAVAVHGPAALDAWARDRGEWQRSAVDALSTDDYRRQAA</sequence>
<keyword evidence="1" id="KW-0472">Membrane</keyword>
<evidence type="ECO:0008006" key="4">
    <source>
        <dbReference type="Google" id="ProtNLM"/>
    </source>
</evidence>
<feature type="transmembrane region" description="Helical" evidence="1">
    <location>
        <begin position="12"/>
        <end position="32"/>
    </location>
</feature>
<evidence type="ECO:0000256" key="1">
    <source>
        <dbReference type="SAM" id="Phobius"/>
    </source>
</evidence>
<accession>F1YJ74</accession>
<reference evidence="2 3" key="1">
    <citation type="journal article" date="2011" name="J. Bacteriol.">
        <title>Draft Genome Sequence of Gordonia neofelifaecis NRRL B-59395, a Cholesterol-Degrading Actinomycete.</title>
        <authorList>
            <person name="Ge F."/>
            <person name="Li W."/>
            <person name="Chen G."/>
            <person name="Liu Y."/>
            <person name="Zhang G."/>
            <person name="Yong B."/>
            <person name="Wang Q."/>
            <person name="Wang N."/>
            <person name="Huang Z."/>
            <person name="Li W."/>
            <person name="Wang J."/>
            <person name="Wu C."/>
            <person name="Xie Q."/>
            <person name="Liu G."/>
        </authorList>
    </citation>
    <scope>NUCLEOTIDE SEQUENCE [LARGE SCALE GENOMIC DNA]</scope>
    <source>
        <strain evidence="2 3">NRRL B-59395</strain>
    </source>
</reference>
<keyword evidence="3" id="KW-1185">Reference proteome</keyword>
<name>F1YJ74_9ACTN</name>
<dbReference type="NCBIfam" id="TIGR04222">
    <property type="entry name" value="near_uncomplex"/>
    <property type="match status" value="1"/>
</dbReference>
<dbReference type="InterPro" id="IPR026467">
    <property type="entry name" value="Ser/Gly_Cys_C_dom"/>
</dbReference>
<dbReference type="AlphaFoldDB" id="F1YJ74"/>
<comment type="caution">
    <text evidence="2">The sequence shown here is derived from an EMBL/GenBank/DDBJ whole genome shotgun (WGS) entry which is preliminary data.</text>
</comment>
<dbReference type="STRING" id="644548.SCNU_10464"/>
<evidence type="ECO:0000313" key="3">
    <source>
        <dbReference type="Proteomes" id="UP000035065"/>
    </source>
</evidence>
<keyword evidence="1" id="KW-1133">Transmembrane helix</keyword>
<keyword evidence="1" id="KW-0812">Transmembrane</keyword>
<dbReference type="RefSeq" id="WP_009679317.1">
    <property type="nucleotide sequence ID" value="NZ_AEUD01000007.1"/>
</dbReference>
<dbReference type="Proteomes" id="UP000035065">
    <property type="component" value="Unassembled WGS sequence"/>
</dbReference>
<proteinExistence type="predicted"/>
<dbReference type="OrthoDB" id="4373459at2"/>
<feature type="transmembrane region" description="Helical" evidence="1">
    <location>
        <begin position="134"/>
        <end position="154"/>
    </location>
</feature>
<organism evidence="2 3">
    <name type="scientific">Gordonia neofelifaecis NRRL B-59395</name>
    <dbReference type="NCBI Taxonomy" id="644548"/>
    <lineage>
        <taxon>Bacteria</taxon>
        <taxon>Bacillati</taxon>
        <taxon>Actinomycetota</taxon>
        <taxon>Actinomycetes</taxon>
        <taxon>Mycobacteriales</taxon>
        <taxon>Gordoniaceae</taxon>
        <taxon>Gordonia</taxon>
    </lineage>
</organism>
<dbReference type="EMBL" id="AEUD01000007">
    <property type="protein sequence ID" value="EGD55289.1"/>
    <property type="molecule type" value="Genomic_DNA"/>
</dbReference>